<evidence type="ECO:0000256" key="9">
    <source>
        <dbReference type="ARBA" id="ARBA00048679"/>
    </source>
</evidence>
<feature type="domain" description="Protein kinase" evidence="11">
    <location>
        <begin position="2"/>
        <end position="170"/>
    </location>
</feature>
<dbReference type="PANTHER" id="PTHR24346">
    <property type="entry name" value="MAP/MICROTUBULE AFFINITY-REGULATING KINASE"/>
    <property type="match status" value="1"/>
</dbReference>
<keyword evidence="3" id="KW-0723">Serine/threonine-protein kinase</keyword>
<accession>A0A818Z0G6</accession>
<proteinExistence type="inferred from homology"/>
<evidence type="ECO:0000313" key="13">
    <source>
        <dbReference type="Proteomes" id="UP000663865"/>
    </source>
</evidence>
<comment type="catalytic activity">
    <reaction evidence="8">
        <text>L-threonyl-[protein] + ATP = O-phospho-L-threonyl-[protein] + ADP + H(+)</text>
        <dbReference type="Rhea" id="RHEA:46608"/>
        <dbReference type="Rhea" id="RHEA-COMP:11060"/>
        <dbReference type="Rhea" id="RHEA-COMP:11605"/>
        <dbReference type="ChEBI" id="CHEBI:15378"/>
        <dbReference type="ChEBI" id="CHEBI:30013"/>
        <dbReference type="ChEBI" id="CHEBI:30616"/>
        <dbReference type="ChEBI" id="CHEBI:61977"/>
        <dbReference type="ChEBI" id="CHEBI:456216"/>
        <dbReference type="EC" id="2.7.11.1"/>
    </reaction>
</comment>
<reference evidence="12" key="1">
    <citation type="submission" date="2021-02" db="EMBL/GenBank/DDBJ databases">
        <authorList>
            <person name="Nowell W R."/>
        </authorList>
    </citation>
    <scope>NUCLEOTIDE SEQUENCE</scope>
</reference>
<dbReference type="EC" id="2.7.11.1" evidence="2"/>
<dbReference type="GO" id="GO:0005524">
    <property type="term" value="F:ATP binding"/>
    <property type="evidence" value="ECO:0007669"/>
    <property type="project" value="UniProtKB-UniRule"/>
</dbReference>
<dbReference type="PROSITE" id="PS00107">
    <property type="entry name" value="PROTEIN_KINASE_ATP"/>
    <property type="match status" value="1"/>
</dbReference>
<dbReference type="InterPro" id="IPR011009">
    <property type="entry name" value="Kinase-like_dom_sf"/>
</dbReference>
<sequence length="170" mass="19340">MWQFTETLGEGAYGEVVLAKNANTNEFAAVKVIDINRLKGNDVVIRKEIDLHKLFRHENIIRFYGYKQQHSNYYLFLEYAAGGELFDKIEPDVGMPEYLAQHYFKQVVAGMAYLHSLGVAHRGTTSYSSPKVWAKTPYRGEPVDVWSCGVILTAMLTGELPWDQPSYPNS</sequence>
<gene>
    <name evidence="12" type="ORF">KIK155_LOCUS30315</name>
</gene>
<dbReference type="SUPFAM" id="SSF56112">
    <property type="entry name" value="Protein kinase-like (PK-like)"/>
    <property type="match status" value="1"/>
</dbReference>
<evidence type="ECO:0000256" key="4">
    <source>
        <dbReference type="ARBA" id="ARBA00022679"/>
    </source>
</evidence>
<evidence type="ECO:0000256" key="8">
    <source>
        <dbReference type="ARBA" id="ARBA00047899"/>
    </source>
</evidence>
<evidence type="ECO:0000256" key="6">
    <source>
        <dbReference type="ARBA" id="ARBA00022777"/>
    </source>
</evidence>
<dbReference type="PROSITE" id="PS50011">
    <property type="entry name" value="PROTEIN_KINASE_DOM"/>
    <property type="match status" value="1"/>
</dbReference>
<dbReference type="InterPro" id="IPR017441">
    <property type="entry name" value="Protein_kinase_ATP_BS"/>
</dbReference>
<dbReference type="GO" id="GO:0035556">
    <property type="term" value="P:intracellular signal transduction"/>
    <property type="evidence" value="ECO:0007669"/>
    <property type="project" value="TreeGrafter"/>
</dbReference>
<organism evidence="12 13">
    <name type="scientific">Rotaria socialis</name>
    <dbReference type="NCBI Taxonomy" id="392032"/>
    <lineage>
        <taxon>Eukaryota</taxon>
        <taxon>Metazoa</taxon>
        <taxon>Spiralia</taxon>
        <taxon>Gnathifera</taxon>
        <taxon>Rotifera</taxon>
        <taxon>Eurotatoria</taxon>
        <taxon>Bdelloidea</taxon>
        <taxon>Philodinida</taxon>
        <taxon>Philodinidae</taxon>
        <taxon>Rotaria</taxon>
    </lineage>
</organism>
<comment type="caution">
    <text evidence="12">The sequence shown here is derived from an EMBL/GenBank/DDBJ whole genome shotgun (WGS) entry which is preliminary data.</text>
</comment>
<evidence type="ECO:0000256" key="10">
    <source>
        <dbReference type="PROSITE-ProRule" id="PRU10141"/>
    </source>
</evidence>
<feature type="binding site" evidence="10">
    <location>
        <position position="31"/>
    </location>
    <ligand>
        <name>ATP</name>
        <dbReference type="ChEBI" id="CHEBI:30616"/>
    </ligand>
</feature>
<evidence type="ECO:0000256" key="5">
    <source>
        <dbReference type="ARBA" id="ARBA00022741"/>
    </source>
</evidence>
<comment type="similarity">
    <text evidence="1">Belongs to the protein kinase superfamily. CAMK Ser/Thr protein kinase family. NIM1 subfamily.</text>
</comment>
<evidence type="ECO:0000259" key="11">
    <source>
        <dbReference type="PROSITE" id="PS50011"/>
    </source>
</evidence>
<dbReference type="Proteomes" id="UP000663865">
    <property type="component" value="Unassembled WGS sequence"/>
</dbReference>
<dbReference type="Gene3D" id="3.30.200.20">
    <property type="entry name" value="Phosphorylase Kinase, domain 1"/>
    <property type="match status" value="1"/>
</dbReference>
<dbReference type="EMBL" id="CAJNYV010005594">
    <property type="protein sequence ID" value="CAF3761931.1"/>
    <property type="molecule type" value="Genomic_DNA"/>
</dbReference>
<dbReference type="AlphaFoldDB" id="A0A818Z0G6"/>
<dbReference type="GO" id="GO:0004674">
    <property type="term" value="F:protein serine/threonine kinase activity"/>
    <property type="evidence" value="ECO:0007669"/>
    <property type="project" value="UniProtKB-KW"/>
</dbReference>
<dbReference type="InterPro" id="IPR000719">
    <property type="entry name" value="Prot_kinase_dom"/>
</dbReference>
<keyword evidence="4" id="KW-0808">Transferase</keyword>
<evidence type="ECO:0000256" key="1">
    <source>
        <dbReference type="ARBA" id="ARBA00010791"/>
    </source>
</evidence>
<dbReference type="Gene3D" id="1.10.510.10">
    <property type="entry name" value="Transferase(Phosphotransferase) domain 1"/>
    <property type="match status" value="2"/>
</dbReference>
<evidence type="ECO:0000256" key="2">
    <source>
        <dbReference type="ARBA" id="ARBA00012513"/>
    </source>
</evidence>
<dbReference type="GO" id="GO:0005737">
    <property type="term" value="C:cytoplasm"/>
    <property type="evidence" value="ECO:0007669"/>
    <property type="project" value="TreeGrafter"/>
</dbReference>
<name>A0A818Z0G6_9BILA</name>
<evidence type="ECO:0000313" key="12">
    <source>
        <dbReference type="EMBL" id="CAF3761931.1"/>
    </source>
</evidence>
<dbReference type="PANTHER" id="PTHR24346:SF107">
    <property type="entry name" value="SERINE_THREONINE-PROTEIN KINASE CHK1"/>
    <property type="match status" value="1"/>
</dbReference>
<comment type="catalytic activity">
    <reaction evidence="9">
        <text>L-seryl-[protein] + ATP = O-phospho-L-seryl-[protein] + ADP + H(+)</text>
        <dbReference type="Rhea" id="RHEA:17989"/>
        <dbReference type="Rhea" id="RHEA-COMP:9863"/>
        <dbReference type="Rhea" id="RHEA-COMP:11604"/>
        <dbReference type="ChEBI" id="CHEBI:15378"/>
        <dbReference type="ChEBI" id="CHEBI:29999"/>
        <dbReference type="ChEBI" id="CHEBI:30616"/>
        <dbReference type="ChEBI" id="CHEBI:83421"/>
        <dbReference type="ChEBI" id="CHEBI:456216"/>
        <dbReference type="EC" id="2.7.11.1"/>
    </reaction>
</comment>
<keyword evidence="6" id="KW-0418">Kinase</keyword>
<keyword evidence="5 10" id="KW-0547">Nucleotide-binding</keyword>
<evidence type="ECO:0000256" key="3">
    <source>
        <dbReference type="ARBA" id="ARBA00022527"/>
    </source>
</evidence>
<dbReference type="FunFam" id="3.30.200.20:FF:000042">
    <property type="entry name" value="Aurora kinase A"/>
    <property type="match status" value="1"/>
</dbReference>
<evidence type="ECO:0000256" key="7">
    <source>
        <dbReference type="ARBA" id="ARBA00022840"/>
    </source>
</evidence>
<keyword evidence="7 10" id="KW-0067">ATP-binding</keyword>
<dbReference type="Pfam" id="PF00069">
    <property type="entry name" value="Pkinase"/>
    <property type="match status" value="2"/>
</dbReference>
<protein>
    <recommendedName>
        <fullName evidence="2">non-specific serine/threonine protein kinase</fullName>
        <ecNumber evidence="2">2.7.11.1</ecNumber>
    </recommendedName>
</protein>